<accession>A0A9W6YAY6</accession>
<reference evidence="1" key="1">
    <citation type="submission" date="2023-04" db="EMBL/GenBank/DDBJ databases">
        <title>Phytophthora fragariaefolia NBRC 109709.</title>
        <authorList>
            <person name="Ichikawa N."/>
            <person name="Sato H."/>
            <person name="Tonouchi N."/>
        </authorList>
    </citation>
    <scope>NUCLEOTIDE SEQUENCE</scope>
    <source>
        <strain evidence="1">NBRC 109709</strain>
    </source>
</reference>
<name>A0A9W6YAY6_9STRA</name>
<dbReference type="AlphaFoldDB" id="A0A9W6YAY6"/>
<organism evidence="1 2">
    <name type="scientific">Phytophthora fragariaefolia</name>
    <dbReference type="NCBI Taxonomy" id="1490495"/>
    <lineage>
        <taxon>Eukaryota</taxon>
        <taxon>Sar</taxon>
        <taxon>Stramenopiles</taxon>
        <taxon>Oomycota</taxon>
        <taxon>Peronosporomycetes</taxon>
        <taxon>Peronosporales</taxon>
        <taxon>Peronosporaceae</taxon>
        <taxon>Phytophthora</taxon>
    </lineage>
</organism>
<gene>
    <name evidence="1" type="ORF">Pfra01_002515000</name>
</gene>
<keyword evidence="2" id="KW-1185">Reference proteome</keyword>
<dbReference type="OrthoDB" id="121492at2759"/>
<dbReference type="EMBL" id="BSXT01004671">
    <property type="protein sequence ID" value="GMF58513.1"/>
    <property type="molecule type" value="Genomic_DNA"/>
</dbReference>
<proteinExistence type="predicted"/>
<evidence type="ECO:0000313" key="2">
    <source>
        <dbReference type="Proteomes" id="UP001165121"/>
    </source>
</evidence>
<dbReference type="Pfam" id="PF14223">
    <property type="entry name" value="Retrotran_gag_2"/>
    <property type="match status" value="1"/>
</dbReference>
<comment type="caution">
    <text evidence="1">The sequence shown here is derived from an EMBL/GenBank/DDBJ whole genome shotgun (WGS) entry which is preliminary data.</text>
</comment>
<protein>
    <submittedName>
        <fullName evidence="1">Unnamed protein product</fullName>
    </submittedName>
</protein>
<dbReference type="Proteomes" id="UP001165121">
    <property type="component" value="Unassembled WGS sequence"/>
</dbReference>
<sequence>MTQLRKLRLEENGNMPDHLGEVRRLIDRIALLGKPLDEYEKPAILIGTLPDSYDNVVETFLSKLWLAALVEVEAEVEVEVVDVAVAMTVAAEAAVVGGAEGGALGVVVSEEVQELDEVMAVKAPVKEIVFIVVTKRTKCVTVHTWVDVRQADPSLLNSKQRRGEEKARELLKASI</sequence>
<evidence type="ECO:0000313" key="1">
    <source>
        <dbReference type="EMBL" id="GMF58513.1"/>
    </source>
</evidence>